<dbReference type="EMBL" id="KN831789">
    <property type="protein sequence ID" value="KIM38703.1"/>
    <property type="molecule type" value="Genomic_DNA"/>
</dbReference>
<proteinExistence type="predicted"/>
<dbReference type="HOGENOM" id="CLU_2867893_0_0_1"/>
<gene>
    <name evidence="1" type="ORF">M413DRAFT_240643</name>
</gene>
<name>A0A0C2XLU8_HEBCY</name>
<protein>
    <submittedName>
        <fullName evidence="1">Uncharacterized protein</fullName>
    </submittedName>
</protein>
<organism evidence="1 2">
    <name type="scientific">Hebeloma cylindrosporum</name>
    <dbReference type="NCBI Taxonomy" id="76867"/>
    <lineage>
        <taxon>Eukaryota</taxon>
        <taxon>Fungi</taxon>
        <taxon>Dikarya</taxon>
        <taxon>Basidiomycota</taxon>
        <taxon>Agaricomycotina</taxon>
        <taxon>Agaricomycetes</taxon>
        <taxon>Agaricomycetidae</taxon>
        <taxon>Agaricales</taxon>
        <taxon>Agaricineae</taxon>
        <taxon>Hymenogastraceae</taxon>
        <taxon>Hebeloma</taxon>
    </lineage>
</organism>
<reference evidence="2" key="2">
    <citation type="submission" date="2015-01" db="EMBL/GenBank/DDBJ databases">
        <title>Evolutionary Origins and Diversification of the Mycorrhizal Mutualists.</title>
        <authorList>
            <consortium name="DOE Joint Genome Institute"/>
            <consortium name="Mycorrhizal Genomics Consortium"/>
            <person name="Kohler A."/>
            <person name="Kuo A."/>
            <person name="Nagy L.G."/>
            <person name="Floudas D."/>
            <person name="Copeland A."/>
            <person name="Barry K.W."/>
            <person name="Cichocki N."/>
            <person name="Veneault-Fourrey C."/>
            <person name="LaButti K."/>
            <person name="Lindquist E.A."/>
            <person name="Lipzen A."/>
            <person name="Lundell T."/>
            <person name="Morin E."/>
            <person name="Murat C."/>
            <person name="Riley R."/>
            <person name="Ohm R."/>
            <person name="Sun H."/>
            <person name="Tunlid A."/>
            <person name="Henrissat B."/>
            <person name="Grigoriev I.V."/>
            <person name="Hibbett D.S."/>
            <person name="Martin F."/>
        </authorList>
    </citation>
    <scope>NUCLEOTIDE SEQUENCE [LARGE SCALE GENOMIC DNA]</scope>
    <source>
        <strain evidence="2">h7</strain>
    </source>
</reference>
<accession>A0A0C2XLU8</accession>
<evidence type="ECO:0000313" key="2">
    <source>
        <dbReference type="Proteomes" id="UP000053424"/>
    </source>
</evidence>
<evidence type="ECO:0000313" key="1">
    <source>
        <dbReference type="EMBL" id="KIM38703.1"/>
    </source>
</evidence>
<dbReference type="Proteomes" id="UP000053424">
    <property type="component" value="Unassembled WGS sequence"/>
</dbReference>
<reference evidence="1 2" key="1">
    <citation type="submission" date="2014-04" db="EMBL/GenBank/DDBJ databases">
        <authorList>
            <consortium name="DOE Joint Genome Institute"/>
            <person name="Kuo A."/>
            <person name="Gay G."/>
            <person name="Dore J."/>
            <person name="Kohler A."/>
            <person name="Nagy L.G."/>
            <person name="Floudas D."/>
            <person name="Copeland A."/>
            <person name="Barry K.W."/>
            <person name="Cichocki N."/>
            <person name="Veneault-Fourrey C."/>
            <person name="LaButti K."/>
            <person name="Lindquist E.A."/>
            <person name="Lipzen A."/>
            <person name="Lundell T."/>
            <person name="Morin E."/>
            <person name="Murat C."/>
            <person name="Sun H."/>
            <person name="Tunlid A."/>
            <person name="Henrissat B."/>
            <person name="Grigoriev I.V."/>
            <person name="Hibbett D.S."/>
            <person name="Martin F."/>
            <person name="Nordberg H.P."/>
            <person name="Cantor M.N."/>
            <person name="Hua S.X."/>
        </authorList>
    </citation>
    <scope>NUCLEOTIDE SEQUENCE [LARGE SCALE GENOMIC DNA]</scope>
    <source>
        <strain evidence="2">h7</strain>
    </source>
</reference>
<sequence>MYARAADATATMERPEHEGHPLRVWIITDQTTNLTALVALGEQEPKLWIRESFLPTWARWCFCW</sequence>
<keyword evidence="2" id="KW-1185">Reference proteome</keyword>
<dbReference type="AlphaFoldDB" id="A0A0C2XLU8"/>